<dbReference type="PROSITE" id="PS52050">
    <property type="entry name" value="WYL"/>
    <property type="match status" value="1"/>
</dbReference>
<protein>
    <submittedName>
        <fullName evidence="3">YafY family transcriptional regulator</fullName>
    </submittedName>
</protein>
<evidence type="ECO:0000313" key="3">
    <source>
        <dbReference type="EMBL" id="MCG6504642.1"/>
    </source>
</evidence>
<proteinExistence type="predicted"/>
<dbReference type="RefSeq" id="WP_238748160.1">
    <property type="nucleotide sequence ID" value="NZ_JAKOOW010000033.1"/>
</dbReference>
<dbReference type="PANTHER" id="PTHR34580:SF3">
    <property type="entry name" value="PROTEIN PAFB"/>
    <property type="match status" value="1"/>
</dbReference>
<dbReference type="SUPFAM" id="SSF46785">
    <property type="entry name" value="Winged helix' DNA-binding domain"/>
    <property type="match status" value="1"/>
</dbReference>
<dbReference type="InterPro" id="IPR013196">
    <property type="entry name" value="HTH_11"/>
</dbReference>
<gene>
    <name evidence="3" type="ORF">MB824_09050</name>
</gene>
<name>A0ABS9NPB7_9NEIS</name>
<dbReference type="InterPro" id="IPR036388">
    <property type="entry name" value="WH-like_DNA-bd_sf"/>
</dbReference>
<organism evidence="3 4">
    <name type="scientific">Kingella pumchi</name>
    <dbReference type="NCBI Taxonomy" id="2779506"/>
    <lineage>
        <taxon>Bacteria</taxon>
        <taxon>Pseudomonadati</taxon>
        <taxon>Pseudomonadota</taxon>
        <taxon>Betaproteobacteria</taxon>
        <taxon>Neisseriales</taxon>
        <taxon>Neisseriaceae</taxon>
        <taxon>Kingella</taxon>
    </lineage>
</organism>
<dbReference type="InterPro" id="IPR026881">
    <property type="entry name" value="WYL_dom"/>
</dbReference>
<dbReference type="Proteomes" id="UP001298424">
    <property type="component" value="Unassembled WGS sequence"/>
</dbReference>
<dbReference type="EMBL" id="JAKOOW010000033">
    <property type="protein sequence ID" value="MCG6504642.1"/>
    <property type="molecule type" value="Genomic_DNA"/>
</dbReference>
<feature type="domain" description="WYL" evidence="2">
    <location>
        <begin position="134"/>
        <end position="203"/>
    </location>
</feature>
<dbReference type="Pfam" id="PF13280">
    <property type="entry name" value="WYL"/>
    <property type="match status" value="1"/>
</dbReference>
<evidence type="ECO:0000313" key="4">
    <source>
        <dbReference type="Proteomes" id="UP001298424"/>
    </source>
</evidence>
<evidence type="ECO:0000259" key="1">
    <source>
        <dbReference type="Pfam" id="PF08279"/>
    </source>
</evidence>
<comment type="caution">
    <text evidence="3">The sequence shown here is derived from an EMBL/GenBank/DDBJ whole genome shotgun (WGS) entry which is preliminary data.</text>
</comment>
<dbReference type="Gene3D" id="1.10.10.10">
    <property type="entry name" value="Winged helix-like DNA-binding domain superfamily/Winged helix DNA-binding domain"/>
    <property type="match status" value="1"/>
</dbReference>
<dbReference type="PANTHER" id="PTHR34580">
    <property type="match status" value="1"/>
</dbReference>
<evidence type="ECO:0000259" key="2">
    <source>
        <dbReference type="Pfam" id="PF13280"/>
    </source>
</evidence>
<feature type="domain" description="Helix-turn-helix type 11" evidence="1">
    <location>
        <begin position="6"/>
        <end position="59"/>
    </location>
</feature>
<dbReference type="InterPro" id="IPR051534">
    <property type="entry name" value="CBASS_pafABC_assoc_protein"/>
</dbReference>
<accession>A0ABS9NPB7</accession>
<sequence length="233" mass="25761">MSRTQRLLQLSDLLRRSRRPLPAQEMAAELQISVRTVYRDIALLRAQGADIRGEAGVGFEWRGGWLMPPAAFGQDELAALLLGLRWAARQGGAGEAARSALEKIRALIPPAAAELENMALYPLADAGCTPQEAQVLEHIRAALGSGRYLCFDYTDAEGRASRRQVQPVAVGYFGDRGVRLLAAWCCLRGDFRHFRCDRISRIETGAAAATPHRLLLQRWREQDCGGALIDFDF</sequence>
<keyword evidence="4" id="KW-1185">Reference proteome</keyword>
<dbReference type="Pfam" id="PF08279">
    <property type="entry name" value="HTH_11"/>
    <property type="match status" value="1"/>
</dbReference>
<dbReference type="InterPro" id="IPR036390">
    <property type="entry name" value="WH_DNA-bd_sf"/>
</dbReference>
<reference evidence="3 4" key="1">
    <citation type="submission" date="2022-02" db="EMBL/GenBank/DDBJ databases">
        <title>Genome sequence data of Kingella unionensis sp. nov. strain CICC 24913 (CCUG 75125).</title>
        <authorList>
            <person name="Xiao M."/>
        </authorList>
    </citation>
    <scope>NUCLEOTIDE SEQUENCE [LARGE SCALE GENOMIC DNA]</scope>
    <source>
        <strain evidence="3 4">CICC 24913</strain>
    </source>
</reference>